<dbReference type="InterPro" id="IPR001279">
    <property type="entry name" value="Metallo-B-lactamas"/>
</dbReference>
<dbReference type="KEGG" id="agh:M3I41_06105"/>
<dbReference type="Gene3D" id="3.60.15.10">
    <property type="entry name" value="Ribonuclease Z/Hydroxyacylglutathione hydrolase-like"/>
    <property type="match status" value="1"/>
</dbReference>
<evidence type="ECO:0000259" key="1">
    <source>
        <dbReference type="Pfam" id="PF12706"/>
    </source>
</evidence>
<protein>
    <submittedName>
        <fullName evidence="2">MBL fold metallo-hydrolase</fullName>
    </submittedName>
</protein>
<evidence type="ECO:0000313" key="2">
    <source>
        <dbReference type="EMBL" id="UQF79173.1"/>
    </source>
</evidence>
<sequence>MKLTIVGCSGSMSGRKSSASSYLVQAWGPNTKLQLPGTEKMRLVVDDDLAAINCAVAPEVTNAQPDAGNDQRLWSLVLDFGPGSMGQLLNYLDPADLDAICISHCHADHMVDLVGMHVYRRWRPEGALGPVLCIGPSTTCERLRGVDGAASYEDYRTEFSFVTAVPGRSTQIGPFTVTPFAALHPVEAYGYLVQGPSEDDPTKQVTLAFTGDTDLCEGMSQMVSGGVDLLLAEAAFVEGRDVLRGMHLTGYRAGQLASEANAGQLVLTHIQPWTCHDVPLAEARQSFTGPVYDAQPGRSWSL</sequence>
<dbReference type="EMBL" id="CP097095">
    <property type="protein sequence ID" value="UQF79173.1"/>
    <property type="molecule type" value="Genomic_DNA"/>
</dbReference>
<organism evidence="2 3">
    <name type="scientific">Actinomyces graevenitzii</name>
    <dbReference type="NCBI Taxonomy" id="55565"/>
    <lineage>
        <taxon>Bacteria</taxon>
        <taxon>Bacillati</taxon>
        <taxon>Actinomycetota</taxon>
        <taxon>Actinomycetes</taxon>
        <taxon>Actinomycetales</taxon>
        <taxon>Actinomycetaceae</taxon>
        <taxon>Actinomyces</taxon>
    </lineage>
</organism>
<dbReference type="PANTHER" id="PTHR46018:SF4">
    <property type="entry name" value="METALLO-HYDROLASE YHFI-RELATED"/>
    <property type="match status" value="1"/>
</dbReference>
<accession>A0A9E7D683</accession>
<dbReference type="Pfam" id="PF12706">
    <property type="entry name" value="Lactamase_B_2"/>
    <property type="match status" value="1"/>
</dbReference>
<gene>
    <name evidence="2" type="ORF">M3I41_06105</name>
</gene>
<dbReference type="CDD" id="cd07716">
    <property type="entry name" value="RNaseZ_short-form-like_MBL-fold"/>
    <property type="match status" value="1"/>
</dbReference>
<dbReference type="InterPro" id="IPR036866">
    <property type="entry name" value="RibonucZ/Hydroxyglut_hydro"/>
</dbReference>
<reference evidence="2" key="1">
    <citation type="submission" date="2022-05" db="EMBL/GenBank/DDBJ databases">
        <title>Using nanopore sequencing to obtain complete genomes from saliva samples.</title>
        <authorList>
            <person name="Baker J.L."/>
        </authorList>
    </citation>
    <scope>NUCLEOTIDE SEQUENCE</scope>
    <source>
        <strain evidence="2">JCVI-JB-Ag32</strain>
    </source>
</reference>
<dbReference type="PANTHER" id="PTHR46018">
    <property type="entry name" value="ZINC PHOSPHODIESTERASE ELAC PROTEIN 1"/>
    <property type="match status" value="1"/>
</dbReference>
<name>A0A9E7D683_9ACTO</name>
<proteinExistence type="predicted"/>
<dbReference type="GO" id="GO:0042781">
    <property type="term" value="F:3'-tRNA processing endoribonuclease activity"/>
    <property type="evidence" value="ECO:0007669"/>
    <property type="project" value="TreeGrafter"/>
</dbReference>
<dbReference type="SUPFAM" id="SSF56281">
    <property type="entry name" value="Metallo-hydrolase/oxidoreductase"/>
    <property type="match status" value="1"/>
</dbReference>
<dbReference type="Proteomes" id="UP000830236">
    <property type="component" value="Chromosome"/>
</dbReference>
<dbReference type="AlphaFoldDB" id="A0A9E7D683"/>
<evidence type="ECO:0000313" key="3">
    <source>
        <dbReference type="Proteomes" id="UP000830236"/>
    </source>
</evidence>
<feature type="domain" description="Metallo-beta-lactamase" evidence="1">
    <location>
        <begin position="78"/>
        <end position="270"/>
    </location>
</feature>